<evidence type="ECO:0000256" key="2">
    <source>
        <dbReference type="ARBA" id="ARBA00022692"/>
    </source>
</evidence>
<feature type="domain" description="Ubiquitin-like" evidence="7">
    <location>
        <begin position="152"/>
        <end position="223"/>
    </location>
</feature>
<dbReference type="InterPro" id="IPR040352">
    <property type="entry name" value="TMUB1/2"/>
</dbReference>
<dbReference type="GO" id="GO:0036503">
    <property type="term" value="P:ERAD pathway"/>
    <property type="evidence" value="ECO:0007669"/>
    <property type="project" value="InterPro"/>
</dbReference>
<dbReference type="GO" id="GO:0016020">
    <property type="term" value="C:membrane"/>
    <property type="evidence" value="ECO:0007669"/>
    <property type="project" value="UniProtKB-SubCell"/>
</dbReference>
<evidence type="ECO:0000259" key="7">
    <source>
        <dbReference type="PROSITE" id="PS50053"/>
    </source>
</evidence>
<accession>A0A8C4TFP1</accession>
<evidence type="ECO:0000256" key="1">
    <source>
        <dbReference type="ARBA" id="ARBA00004141"/>
    </source>
</evidence>
<evidence type="ECO:0000256" key="4">
    <source>
        <dbReference type="ARBA" id="ARBA00023136"/>
    </source>
</evidence>
<dbReference type="InterPro" id="IPR029071">
    <property type="entry name" value="Ubiquitin-like_domsf"/>
</dbReference>
<evidence type="ECO:0000256" key="6">
    <source>
        <dbReference type="SAM" id="Phobius"/>
    </source>
</evidence>
<dbReference type="SUPFAM" id="SSF54236">
    <property type="entry name" value="Ubiquitin-like"/>
    <property type="match status" value="1"/>
</dbReference>
<keyword evidence="3 6" id="KW-1133">Transmembrane helix</keyword>
<dbReference type="InterPro" id="IPR000626">
    <property type="entry name" value="Ubiquitin-like_dom"/>
</dbReference>
<reference evidence="8" key="3">
    <citation type="submission" date="2025-09" db="UniProtKB">
        <authorList>
            <consortium name="Ensembl"/>
        </authorList>
    </citation>
    <scope>IDENTIFICATION</scope>
</reference>
<dbReference type="Proteomes" id="UP000694620">
    <property type="component" value="Chromosome 14"/>
</dbReference>
<feature type="compositionally biased region" description="Polar residues" evidence="5">
    <location>
        <begin position="104"/>
        <end position="116"/>
    </location>
</feature>
<dbReference type="PROSITE" id="PS50053">
    <property type="entry name" value="UBIQUITIN_2"/>
    <property type="match status" value="1"/>
</dbReference>
<dbReference type="PANTHER" id="PTHR14557:SF4">
    <property type="entry name" value="TRANSMEMBRANE AND UBIQUITIN-LIKE DOMAIN-CONTAINING PROTEIN 2"/>
    <property type="match status" value="1"/>
</dbReference>
<feature type="transmembrane region" description="Helical" evidence="6">
    <location>
        <begin position="29"/>
        <end position="47"/>
    </location>
</feature>
<keyword evidence="9" id="KW-1185">Reference proteome</keyword>
<evidence type="ECO:0000313" key="8">
    <source>
        <dbReference type="Ensembl" id="ENSECRP00000031995.1"/>
    </source>
</evidence>
<feature type="transmembrane region" description="Helical" evidence="6">
    <location>
        <begin position="244"/>
        <end position="262"/>
    </location>
</feature>
<dbReference type="SMART" id="SM00213">
    <property type="entry name" value="UBQ"/>
    <property type="match status" value="1"/>
</dbReference>
<gene>
    <name evidence="8" type="primary">TMUB2</name>
    <name evidence="8" type="synonym">tmub2</name>
</gene>
<keyword evidence="4 6" id="KW-0472">Membrane</keyword>
<keyword evidence="2 6" id="KW-0812">Transmembrane</keyword>
<evidence type="ECO:0000256" key="3">
    <source>
        <dbReference type="ARBA" id="ARBA00022989"/>
    </source>
</evidence>
<dbReference type="Pfam" id="PF00240">
    <property type="entry name" value="ubiquitin"/>
    <property type="match status" value="1"/>
</dbReference>
<feature type="region of interest" description="Disordered" evidence="5">
    <location>
        <begin position="88"/>
        <end position="116"/>
    </location>
</feature>
<organism evidence="8 9">
    <name type="scientific">Erpetoichthys calabaricus</name>
    <name type="common">Rope fish</name>
    <name type="synonym">Calamoichthys calabaricus</name>
    <dbReference type="NCBI Taxonomy" id="27687"/>
    <lineage>
        <taxon>Eukaryota</taxon>
        <taxon>Metazoa</taxon>
        <taxon>Chordata</taxon>
        <taxon>Craniata</taxon>
        <taxon>Vertebrata</taxon>
        <taxon>Euteleostomi</taxon>
        <taxon>Actinopterygii</taxon>
        <taxon>Polypteriformes</taxon>
        <taxon>Polypteridae</taxon>
        <taxon>Erpetoichthys</taxon>
    </lineage>
</organism>
<reference evidence="8" key="1">
    <citation type="submission" date="2021-06" db="EMBL/GenBank/DDBJ databases">
        <authorList>
            <consortium name="Wellcome Sanger Institute Data Sharing"/>
        </authorList>
    </citation>
    <scope>NUCLEOTIDE SEQUENCE [LARGE SCALE GENOMIC DNA]</scope>
</reference>
<protein>
    <submittedName>
        <fullName evidence="8">Transmembrane and ubiquitin-like domain containing 2</fullName>
    </submittedName>
</protein>
<name>A0A8C4TFP1_ERPCA</name>
<feature type="transmembrane region" description="Helical" evidence="6">
    <location>
        <begin position="274"/>
        <end position="293"/>
    </location>
</feature>
<dbReference type="GeneTree" id="ENSGT00390000014069"/>
<dbReference type="Gene3D" id="3.10.20.90">
    <property type="entry name" value="Phosphatidylinositol 3-kinase Catalytic Subunit, Chain A, domain 1"/>
    <property type="match status" value="1"/>
</dbReference>
<reference evidence="8" key="2">
    <citation type="submission" date="2025-08" db="UniProtKB">
        <authorList>
            <consortium name="Ensembl"/>
        </authorList>
    </citation>
    <scope>IDENTIFICATION</scope>
</reference>
<dbReference type="PANTHER" id="PTHR14557">
    <property type="entry name" value="PROTEIN C7ORF21"/>
    <property type="match status" value="1"/>
</dbReference>
<comment type="subcellular location">
    <subcellularLocation>
        <location evidence="1">Membrane</location>
        <topology evidence="1">Multi-pass membrane protein</topology>
    </subcellularLocation>
</comment>
<dbReference type="Ensembl" id="ENSECRT00000032696.1">
    <property type="protein sequence ID" value="ENSECRP00000031995.1"/>
    <property type="gene ID" value="ENSECRG00000021676.1"/>
</dbReference>
<evidence type="ECO:0000256" key="5">
    <source>
        <dbReference type="SAM" id="MobiDB-lite"/>
    </source>
</evidence>
<proteinExistence type="predicted"/>
<dbReference type="AlphaFoldDB" id="A0A8C4TFP1"/>
<sequence length="295" mass="32058">MDGLKARSLYNHQHQRAIMTFVEGVGDEVTIAGGVLLLGLALVLAWFSTYVAERGEHLLGDGPHSSLVGTDMYVGGALPAELVEAQANAPSLADKPEDEEVSGSPEQTPSEGTSEASAVDQLFDIQGLRKSGALDGHLQPTASHPPTESGSFRIRLKFLNDTEEVAAVKPEDTIGLLKSKHFSGQEQKIKFIYQGQLLQDHSRTLLSLNITENCVIHCHLSQRPLESASELPALTDQGAPGTNVGNLMIPMFIVMLAVVWYFRINYRQFFTAPATVSLVGVTVFFSFLIFGMYGR</sequence>
<evidence type="ECO:0000313" key="9">
    <source>
        <dbReference type="Proteomes" id="UP000694620"/>
    </source>
</evidence>